<name>A0A2P7EDY6_9SYNE</name>
<reference evidence="3" key="1">
    <citation type="submission" date="2018-03" db="EMBL/GenBank/DDBJ databases">
        <title>Ecological and genomic features of two cosmopolitan and abundant freshwater picocyanobacteria.</title>
        <authorList>
            <person name="Cabello-Yeves P.J."/>
            <person name="Picazo A."/>
            <person name="Camacho A."/>
            <person name="Callieri C."/>
            <person name="Rosselli R."/>
            <person name="Roda-Garcia J."/>
            <person name="Coutinho F.H."/>
            <person name="Rodriguez-Valera F."/>
        </authorList>
    </citation>
    <scope>NUCLEOTIDE SEQUENCE [LARGE SCALE GENOMIC DNA]</scope>
    <source>
        <strain evidence="3">Tous</strain>
    </source>
</reference>
<keyword evidence="3" id="KW-1185">Reference proteome</keyword>
<gene>
    <name evidence="2" type="ORF">C7K08_08070</name>
</gene>
<feature type="transmembrane region" description="Helical" evidence="1">
    <location>
        <begin position="7"/>
        <end position="28"/>
    </location>
</feature>
<keyword evidence="1" id="KW-0812">Transmembrane</keyword>
<evidence type="ECO:0000313" key="3">
    <source>
        <dbReference type="Proteomes" id="UP000240206"/>
    </source>
</evidence>
<evidence type="ECO:0000313" key="2">
    <source>
        <dbReference type="EMBL" id="PSI01406.1"/>
    </source>
</evidence>
<protein>
    <submittedName>
        <fullName evidence="2">Uncharacterized protein</fullName>
    </submittedName>
</protein>
<proteinExistence type="predicted"/>
<dbReference type="STRING" id="1910958.BTM30_03245"/>
<keyword evidence="1" id="KW-0472">Membrane</keyword>
<comment type="caution">
    <text evidence="2">The sequence shown here is derived from an EMBL/GenBank/DDBJ whole genome shotgun (WGS) entry which is preliminary data.</text>
</comment>
<accession>A0A2P7EDY6</accession>
<organism evidence="2 3">
    <name type="scientific">Synechococcus lacustris str. Tous</name>
    <dbReference type="NCBI Taxonomy" id="1910958"/>
    <lineage>
        <taxon>Bacteria</taxon>
        <taxon>Bacillati</taxon>
        <taxon>Cyanobacteriota</taxon>
        <taxon>Cyanophyceae</taxon>
        <taxon>Synechococcales</taxon>
        <taxon>Synechococcaceae</taxon>
        <taxon>Synechococcus</taxon>
    </lineage>
</organism>
<dbReference type="Proteomes" id="UP000240206">
    <property type="component" value="Unassembled WGS sequence"/>
</dbReference>
<keyword evidence="1" id="KW-1133">Transmembrane helix</keyword>
<dbReference type="RefSeq" id="WP_106500131.1">
    <property type="nucleotide sequence ID" value="NZ_PXVC01000032.1"/>
</dbReference>
<dbReference type="AlphaFoldDB" id="A0A2P7EDY6"/>
<evidence type="ECO:0000256" key="1">
    <source>
        <dbReference type="SAM" id="Phobius"/>
    </source>
</evidence>
<feature type="transmembrane region" description="Helical" evidence="1">
    <location>
        <begin position="34"/>
        <end position="52"/>
    </location>
</feature>
<sequence length="68" mass="7436">MNRQVLRLLVSLPWVAALVVLLAVVKLADQRSKVHWGLLGSGLICFSIGCLARTSLGLHNLRSAEDQK</sequence>
<dbReference type="EMBL" id="PXVC01000032">
    <property type="protein sequence ID" value="PSI01406.1"/>
    <property type="molecule type" value="Genomic_DNA"/>
</dbReference>